<evidence type="ECO:0000313" key="3">
    <source>
        <dbReference type="Proteomes" id="UP000613401"/>
    </source>
</evidence>
<accession>A0A8H4CBK5</accession>
<dbReference type="InterPro" id="IPR003615">
    <property type="entry name" value="HNH_nuc"/>
</dbReference>
<protein>
    <recommendedName>
        <fullName evidence="1">HNH nuclease domain-containing protein</fullName>
    </recommendedName>
</protein>
<sequence>MEDEMETRILLVSKIHESCRHSPSHRALKRAGFWNSILDGKKTARVRLGAGGAKFFNDPRQNERNNLTQALNRDEGRCVVTGTSDPDVCHIFPFADSESDQYRHHLVGLFHMEAFWGEARCRRLNKSLSSGRLPNMIDTAANMICLDRQVHISWAQGLLAFEPLETPATCGPCIRLRVHWLERTRIPSMESRVPFSTDPRTVLVPEDMRITRSRPVTDGQVITIFAERKDQLPNRDVLELQWAFLRMHALSGAPDAGIYPWHPEEADGFWDTDDD</sequence>
<dbReference type="Proteomes" id="UP000613401">
    <property type="component" value="Unassembled WGS sequence"/>
</dbReference>
<proteinExistence type="predicted"/>
<dbReference type="Pfam" id="PF13391">
    <property type="entry name" value="HNH_2"/>
    <property type="match status" value="1"/>
</dbReference>
<keyword evidence="3" id="KW-1185">Reference proteome</keyword>
<evidence type="ECO:0000259" key="1">
    <source>
        <dbReference type="Pfam" id="PF13391"/>
    </source>
</evidence>
<reference evidence="2" key="1">
    <citation type="journal article" date="2020" name="Phytopathology">
        <title>Genome sequence and comparative analysis of Colletotrichum gloeosporioides isolated from Liriodendron leaves.</title>
        <authorList>
            <person name="Fu F.F."/>
            <person name="Hao Z."/>
            <person name="Wang P."/>
            <person name="Lu Y."/>
            <person name="Xue L.J."/>
            <person name="Wei G."/>
            <person name="Tian Y."/>
            <person name="Baishi H."/>
            <person name="Xu H."/>
            <person name="Shi J."/>
            <person name="Cheng T."/>
            <person name="Wang G."/>
            <person name="Yi Y."/>
            <person name="Chen J."/>
        </authorList>
    </citation>
    <scope>NUCLEOTIDE SEQUENCE</scope>
    <source>
        <strain evidence="2">Lc1</strain>
    </source>
</reference>
<organism evidence="2 3">
    <name type="scientific">Colletotrichum gloeosporioides</name>
    <name type="common">Anthracnose fungus</name>
    <name type="synonym">Glomerella cingulata</name>
    <dbReference type="NCBI Taxonomy" id="474922"/>
    <lineage>
        <taxon>Eukaryota</taxon>
        <taxon>Fungi</taxon>
        <taxon>Dikarya</taxon>
        <taxon>Ascomycota</taxon>
        <taxon>Pezizomycotina</taxon>
        <taxon>Sordariomycetes</taxon>
        <taxon>Hypocreomycetidae</taxon>
        <taxon>Glomerellales</taxon>
        <taxon>Glomerellaceae</taxon>
        <taxon>Colletotrichum</taxon>
        <taxon>Colletotrichum gloeosporioides species complex</taxon>
    </lineage>
</organism>
<gene>
    <name evidence="2" type="ORF">GCG54_00010293</name>
</gene>
<evidence type="ECO:0000313" key="2">
    <source>
        <dbReference type="EMBL" id="KAF3801015.1"/>
    </source>
</evidence>
<dbReference type="AlphaFoldDB" id="A0A8H4CBK5"/>
<dbReference type="RefSeq" id="XP_045260174.1">
    <property type="nucleotide sequence ID" value="XM_045410219.1"/>
</dbReference>
<dbReference type="EMBL" id="WVTB01000071">
    <property type="protein sequence ID" value="KAF3801015.1"/>
    <property type="molecule type" value="Genomic_DNA"/>
</dbReference>
<reference evidence="2" key="2">
    <citation type="submission" date="2020-03" db="EMBL/GenBank/DDBJ databases">
        <authorList>
            <person name="Fu F.-F."/>
            <person name="Chen J."/>
        </authorList>
    </citation>
    <scope>NUCLEOTIDE SEQUENCE</scope>
    <source>
        <strain evidence="2">Lc1</strain>
    </source>
</reference>
<dbReference type="GeneID" id="69017422"/>
<name>A0A8H4CBK5_COLGL</name>
<comment type="caution">
    <text evidence="2">The sequence shown here is derived from an EMBL/GenBank/DDBJ whole genome shotgun (WGS) entry which is preliminary data.</text>
</comment>
<feature type="domain" description="HNH nuclease" evidence="1">
    <location>
        <begin position="78"/>
        <end position="162"/>
    </location>
</feature>